<dbReference type="PRINTS" id="PR00934">
    <property type="entry name" value="XHISDIPTASE"/>
</dbReference>
<evidence type="ECO:0000256" key="10">
    <source>
        <dbReference type="ARBA" id="ARBA00038976"/>
    </source>
</evidence>
<keyword evidence="4" id="KW-0479">Metal-binding</keyword>
<dbReference type="PANTHER" id="PTHR43501">
    <property type="entry name" value="CYTOSOL NON-SPECIFIC DIPEPTIDASE"/>
    <property type="match status" value="1"/>
</dbReference>
<organism evidence="18 19">
    <name type="scientific">Eisenbergiella tayi</name>
    <dbReference type="NCBI Taxonomy" id="1432052"/>
    <lineage>
        <taxon>Bacteria</taxon>
        <taxon>Bacillati</taxon>
        <taxon>Bacillota</taxon>
        <taxon>Clostridia</taxon>
        <taxon>Lachnospirales</taxon>
        <taxon>Lachnospiraceae</taxon>
        <taxon>Eisenbergiella</taxon>
    </lineage>
</organism>
<evidence type="ECO:0000256" key="17">
    <source>
        <dbReference type="ARBA" id="ARBA00078074"/>
    </source>
</evidence>
<dbReference type="RefSeq" id="WP_069431287.1">
    <property type="nucleotide sequence ID" value="NZ_MEHA01000003.1"/>
</dbReference>
<comment type="similarity">
    <text evidence="12">Belongs to the peptidase M20C family.</text>
</comment>
<evidence type="ECO:0000256" key="12">
    <source>
        <dbReference type="ARBA" id="ARBA00061423"/>
    </source>
</evidence>
<dbReference type="AlphaFoldDB" id="A0A1E3UM94"/>
<keyword evidence="8" id="KW-0170">Cobalt</keyword>
<keyword evidence="7" id="KW-0482">Metalloprotease</keyword>
<evidence type="ECO:0000256" key="7">
    <source>
        <dbReference type="ARBA" id="ARBA00023049"/>
    </source>
</evidence>
<evidence type="ECO:0000256" key="1">
    <source>
        <dbReference type="ARBA" id="ARBA00001941"/>
    </source>
</evidence>
<dbReference type="GO" id="GO:0070573">
    <property type="term" value="F:metallodipeptidase activity"/>
    <property type="evidence" value="ECO:0007669"/>
    <property type="project" value="TreeGrafter"/>
</dbReference>
<dbReference type="FunFam" id="3.40.630.10:FF:000018">
    <property type="entry name" value="Aminoacyl-histidine dipeptidase PepD"/>
    <property type="match status" value="1"/>
</dbReference>
<evidence type="ECO:0000256" key="4">
    <source>
        <dbReference type="ARBA" id="ARBA00022723"/>
    </source>
</evidence>
<dbReference type="PANTHER" id="PTHR43501:SF1">
    <property type="entry name" value="CYTOSOL NON-SPECIFIC DIPEPTIDASE"/>
    <property type="match status" value="1"/>
</dbReference>
<dbReference type="Gene3D" id="3.40.630.10">
    <property type="entry name" value="Zn peptidases"/>
    <property type="match status" value="2"/>
</dbReference>
<name>A0A1E3UM94_9FIRM</name>
<dbReference type="NCBIfam" id="TIGR01893">
    <property type="entry name" value="aa-his-dipept"/>
    <property type="match status" value="1"/>
</dbReference>
<evidence type="ECO:0000256" key="11">
    <source>
        <dbReference type="ARBA" id="ARBA00044252"/>
    </source>
</evidence>
<reference evidence="18 19" key="1">
    <citation type="submission" date="2016-08" db="EMBL/GenBank/DDBJ databases">
        <authorList>
            <person name="Seilhamer J.J."/>
        </authorList>
    </citation>
    <scope>NUCLEOTIDE SEQUENCE [LARGE SCALE GENOMIC DNA]</scope>
    <source>
        <strain evidence="18 19">NML150140-1</strain>
    </source>
</reference>
<dbReference type="SUPFAM" id="SSF53187">
    <property type="entry name" value="Zn-dependent exopeptidases"/>
    <property type="match status" value="1"/>
</dbReference>
<dbReference type="GO" id="GO:0005829">
    <property type="term" value="C:cytosol"/>
    <property type="evidence" value="ECO:0007669"/>
    <property type="project" value="TreeGrafter"/>
</dbReference>
<proteinExistence type="inferred from homology"/>
<evidence type="ECO:0000256" key="2">
    <source>
        <dbReference type="ARBA" id="ARBA00001947"/>
    </source>
</evidence>
<evidence type="ECO:0000256" key="14">
    <source>
        <dbReference type="ARBA" id="ARBA00075285"/>
    </source>
</evidence>
<dbReference type="EMBL" id="MEHA01000003">
    <property type="protein sequence ID" value="ODR54125.1"/>
    <property type="molecule type" value="Genomic_DNA"/>
</dbReference>
<dbReference type="EC" id="3.4.13.18" evidence="10"/>
<evidence type="ECO:0000256" key="16">
    <source>
        <dbReference type="ARBA" id="ARBA00077688"/>
    </source>
</evidence>
<dbReference type="OrthoDB" id="9773892at2"/>
<evidence type="ECO:0000313" key="18">
    <source>
        <dbReference type="EMBL" id="ODR54125.1"/>
    </source>
</evidence>
<evidence type="ECO:0000256" key="6">
    <source>
        <dbReference type="ARBA" id="ARBA00022833"/>
    </source>
</evidence>
<evidence type="ECO:0000256" key="3">
    <source>
        <dbReference type="ARBA" id="ARBA00022670"/>
    </source>
</evidence>
<keyword evidence="5" id="KW-0378">Hydrolase</keyword>
<dbReference type="FunFam" id="3.40.630.10:FF:000015">
    <property type="entry name" value="Aminoacyl-histidine dipeptidase PepD"/>
    <property type="match status" value="1"/>
</dbReference>
<dbReference type="InterPro" id="IPR001160">
    <property type="entry name" value="Peptidase_M20C"/>
</dbReference>
<evidence type="ECO:0000256" key="5">
    <source>
        <dbReference type="ARBA" id="ARBA00022801"/>
    </source>
</evidence>
<dbReference type="CDD" id="cd03890">
    <property type="entry name" value="M20_pepD"/>
    <property type="match status" value="1"/>
</dbReference>
<dbReference type="InterPro" id="IPR002933">
    <property type="entry name" value="Peptidase_M20"/>
</dbReference>
<evidence type="ECO:0000256" key="15">
    <source>
        <dbReference type="ARBA" id="ARBA00076004"/>
    </source>
</evidence>
<comment type="cofactor">
    <cofactor evidence="1">
        <name>Co(2+)</name>
        <dbReference type="ChEBI" id="CHEBI:48828"/>
    </cofactor>
</comment>
<keyword evidence="6" id="KW-0862">Zinc</keyword>
<gene>
    <name evidence="18" type="ORF">BEI59_06115</name>
</gene>
<evidence type="ECO:0000256" key="13">
    <source>
        <dbReference type="ARBA" id="ARBA00071271"/>
    </source>
</evidence>
<evidence type="ECO:0000313" key="19">
    <source>
        <dbReference type="Proteomes" id="UP000094271"/>
    </source>
</evidence>
<comment type="caution">
    <text evidence="18">The sequence shown here is derived from an EMBL/GenBank/DDBJ whole genome shotgun (WGS) entry which is preliminary data.</text>
</comment>
<evidence type="ECO:0000256" key="8">
    <source>
        <dbReference type="ARBA" id="ARBA00023285"/>
    </source>
</evidence>
<dbReference type="Proteomes" id="UP000094271">
    <property type="component" value="Unassembled WGS sequence"/>
</dbReference>
<dbReference type="PIRSF" id="PIRSF016599">
    <property type="entry name" value="Xaa-His_dipept"/>
    <property type="match status" value="1"/>
</dbReference>
<comment type="cofactor">
    <cofactor evidence="2">
        <name>Zn(2+)</name>
        <dbReference type="ChEBI" id="CHEBI:29105"/>
    </cofactor>
</comment>
<sequence>MSVLANYEPKSVFSYFEKLCTIPRGSGNTDGVASYLVSFAKEHGLESYRDAANNVIIRKPASAGYENADTIILQGHHDMVCEKNEGVDFDFLTDGIQIYVDGDDIRAKGTTLGGDNGIAVAMILAILSDDSLAHPPIEALITADEEIGMLGAFALDCTKLTGHKLINLDSEYEGVLMCSCAGGVNVRGKLPVSFKEATGTAVTVQIKGLTSGHSGVEIDKCRANANVLMGRLLAELSESTCYKLVALEGGARETAIAPIASCVILADDAAAVVQKVLELGAVFAKEYATTEPNMVVDAAAGDTRTVSALTCADTKKVAKMLVALPDSVQEMSVDMPGLVQTSTNLGLMKLTDSDMTFSTTTRSSMTTQKEWIVRKVRAIVELAGGEVTVDGNYPGWAYNPHSVVKDTVLVCYKELFGKEATVDAVHAGIECGLFSDSIPNLDCVSIGPNMGDVHTPNEHLSIASTERTYRLLCAVLAKSK</sequence>
<protein>
    <recommendedName>
        <fullName evidence="13">Cytosol non-specific dipeptidase</fullName>
        <ecNumber evidence="10">3.4.13.18</ecNumber>
    </recommendedName>
    <alternativeName>
        <fullName evidence="16">Aminoacyl-histidine dipeptidase</fullName>
    </alternativeName>
    <alternativeName>
        <fullName evidence="15">Beta-alanyl-histidine dipeptidase</fullName>
    </alternativeName>
    <alternativeName>
        <fullName evidence="14">Carnosinase</fullName>
    </alternativeName>
    <alternativeName>
        <fullName evidence="11">Peptidase D</fullName>
    </alternativeName>
    <alternativeName>
        <fullName evidence="17">Xaa-His dipeptidase</fullName>
    </alternativeName>
</protein>
<dbReference type="Pfam" id="PF01546">
    <property type="entry name" value="Peptidase_M20"/>
    <property type="match status" value="1"/>
</dbReference>
<keyword evidence="3" id="KW-0645">Protease</keyword>
<evidence type="ECO:0000256" key="9">
    <source>
        <dbReference type="ARBA" id="ARBA00036421"/>
    </source>
</evidence>
<accession>A0A1E3UM94</accession>
<dbReference type="GO" id="GO:0006508">
    <property type="term" value="P:proteolysis"/>
    <property type="evidence" value="ECO:0007669"/>
    <property type="project" value="UniProtKB-KW"/>
</dbReference>
<comment type="catalytic activity">
    <reaction evidence="9">
        <text>Hydrolysis of dipeptides, preferentially hydrophobic dipeptides including prolyl amino acids.</text>
        <dbReference type="EC" id="3.4.13.18"/>
    </reaction>
</comment>
<dbReference type="GO" id="GO:0046872">
    <property type="term" value="F:metal ion binding"/>
    <property type="evidence" value="ECO:0007669"/>
    <property type="project" value="UniProtKB-KW"/>
</dbReference>